<dbReference type="GO" id="GO:0032541">
    <property type="term" value="C:cortical endoplasmic reticulum"/>
    <property type="evidence" value="ECO:0007669"/>
    <property type="project" value="TreeGrafter"/>
</dbReference>
<name>A0A8H4KYF5_9HYPO</name>
<accession>A0A8H4KYF5</accession>
<feature type="region of interest" description="Disordered" evidence="5">
    <location>
        <begin position="159"/>
        <end position="188"/>
    </location>
</feature>
<dbReference type="Pfam" id="PF15409">
    <property type="entry name" value="PH_8"/>
    <property type="match status" value="1"/>
</dbReference>
<dbReference type="InterPro" id="IPR041680">
    <property type="entry name" value="PH_8"/>
</dbReference>
<evidence type="ECO:0000256" key="1">
    <source>
        <dbReference type="ARBA" id="ARBA00008842"/>
    </source>
</evidence>
<dbReference type="EMBL" id="JAADYS010002418">
    <property type="protein sequence ID" value="KAF4458591.1"/>
    <property type="molecule type" value="Genomic_DNA"/>
</dbReference>
<dbReference type="GO" id="GO:0032934">
    <property type="term" value="F:sterol binding"/>
    <property type="evidence" value="ECO:0007669"/>
    <property type="project" value="TreeGrafter"/>
</dbReference>
<dbReference type="InterPro" id="IPR037239">
    <property type="entry name" value="OSBP_sf"/>
</dbReference>
<evidence type="ECO:0000313" key="8">
    <source>
        <dbReference type="Proteomes" id="UP000554235"/>
    </source>
</evidence>
<dbReference type="GO" id="GO:0005886">
    <property type="term" value="C:plasma membrane"/>
    <property type="evidence" value="ECO:0007669"/>
    <property type="project" value="TreeGrafter"/>
</dbReference>
<dbReference type="InterPro" id="IPR000648">
    <property type="entry name" value="Oxysterol-bd"/>
</dbReference>
<dbReference type="OrthoDB" id="1854502at2759"/>
<keyword evidence="3" id="KW-0445">Lipid transport</keyword>
<proteinExistence type="inferred from homology"/>
<feature type="region of interest" description="Disordered" evidence="5">
    <location>
        <begin position="793"/>
        <end position="850"/>
    </location>
</feature>
<feature type="compositionally biased region" description="Polar residues" evidence="5">
    <location>
        <begin position="646"/>
        <end position="658"/>
    </location>
</feature>
<dbReference type="SUPFAM" id="SSF144000">
    <property type="entry name" value="Oxysterol-binding protein-like"/>
    <property type="match status" value="1"/>
</dbReference>
<dbReference type="SUPFAM" id="SSF50729">
    <property type="entry name" value="PH domain-like"/>
    <property type="match status" value="1"/>
</dbReference>
<dbReference type="Gene3D" id="2.40.160.120">
    <property type="match status" value="1"/>
</dbReference>
<dbReference type="GO" id="GO:0006887">
    <property type="term" value="P:exocytosis"/>
    <property type="evidence" value="ECO:0007669"/>
    <property type="project" value="TreeGrafter"/>
</dbReference>
<keyword evidence="2" id="KW-0813">Transport</keyword>
<protein>
    <recommendedName>
        <fullName evidence="6">PH domain-containing protein</fullName>
    </recommendedName>
</protein>
<dbReference type="GO" id="GO:0097038">
    <property type="term" value="C:perinuclear endoplasmic reticulum"/>
    <property type="evidence" value="ECO:0007669"/>
    <property type="project" value="TreeGrafter"/>
</dbReference>
<feature type="compositionally biased region" description="Polar residues" evidence="5">
    <location>
        <begin position="822"/>
        <end position="836"/>
    </location>
</feature>
<evidence type="ECO:0000313" key="7">
    <source>
        <dbReference type="EMBL" id="KAF4458591.1"/>
    </source>
</evidence>
<organism evidence="7 8">
    <name type="scientific">Fusarium albosuccineum</name>
    <dbReference type="NCBI Taxonomy" id="1237068"/>
    <lineage>
        <taxon>Eukaryota</taxon>
        <taxon>Fungi</taxon>
        <taxon>Dikarya</taxon>
        <taxon>Ascomycota</taxon>
        <taxon>Pezizomycotina</taxon>
        <taxon>Sordariomycetes</taxon>
        <taxon>Hypocreomycetidae</taxon>
        <taxon>Hypocreales</taxon>
        <taxon>Nectriaceae</taxon>
        <taxon>Fusarium</taxon>
        <taxon>Fusarium decemcellulare species complex</taxon>
    </lineage>
</organism>
<evidence type="ECO:0000256" key="2">
    <source>
        <dbReference type="ARBA" id="ARBA00022448"/>
    </source>
</evidence>
<dbReference type="InterPro" id="IPR001849">
    <property type="entry name" value="PH_domain"/>
</dbReference>
<dbReference type="PANTHER" id="PTHR10972">
    <property type="entry name" value="OXYSTEROL-BINDING PROTEIN-RELATED"/>
    <property type="match status" value="1"/>
</dbReference>
<dbReference type="GO" id="GO:0005829">
    <property type="term" value="C:cytosol"/>
    <property type="evidence" value="ECO:0007669"/>
    <property type="project" value="TreeGrafter"/>
</dbReference>
<dbReference type="GO" id="GO:0120009">
    <property type="term" value="P:intermembrane lipid transfer"/>
    <property type="evidence" value="ECO:0007669"/>
    <property type="project" value="UniProtKB-ARBA"/>
</dbReference>
<feature type="region of interest" description="Disordered" evidence="5">
    <location>
        <begin position="642"/>
        <end position="675"/>
    </location>
</feature>
<dbReference type="Gene3D" id="3.30.70.3490">
    <property type="match status" value="1"/>
</dbReference>
<dbReference type="GO" id="GO:0030011">
    <property type="term" value="P:maintenance of cell polarity"/>
    <property type="evidence" value="ECO:0007669"/>
    <property type="project" value="TreeGrafter"/>
</dbReference>
<evidence type="ECO:0000256" key="5">
    <source>
        <dbReference type="SAM" id="MobiDB-lite"/>
    </source>
</evidence>
<dbReference type="InterPro" id="IPR011993">
    <property type="entry name" value="PH-like_dom_sf"/>
</dbReference>
<feature type="compositionally biased region" description="Low complexity" evidence="5">
    <location>
        <begin position="475"/>
        <end position="486"/>
    </location>
</feature>
<dbReference type="GO" id="GO:0034727">
    <property type="term" value="P:piecemeal microautophagy of the nucleus"/>
    <property type="evidence" value="ECO:0007669"/>
    <property type="project" value="TreeGrafter"/>
</dbReference>
<comment type="caution">
    <text evidence="7">The sequence shown here is derived from an EMBL/GenBank/DDBJ whole genome shotgun (WGS) entry which is preliminary data.</text>
</comment>
<dbReference type="Gene3D" id="2.60.120.680">
    <property type="entry name" value="GOLD domain"/>
    <property type="match status" value="1"/>
</dbReference>
<feature type="domain" description="PH" evidence="6">
    <location>
        <begin position="486"/>
        <end position="580"/>
    </location>
</feature>
<dbReference type="SMART" id="SM00233">
    <property type="entry name" value="PH"/>
    <property type="match status" value="1"/>
</dbReference>
<feature type="compositionally biased region" description="Acidic residues" evidence="5">
    <location>
        <begin position="804"/>
        <end position="818"/>
    </location>
</feature>
<feature type="region of interest" description="Disordered" evidence="5">
    <location>
        <begin position="424"/>
        <end position="454"/>
    </location>
</feature>
<dbReference type="Pfam" id="PF01237">
    <property type="entry name" value="Oxysterol_BP"/>
    <property type="match status" value="1"/>
</dbReference>
<dbReference type="InterPro" id="IPR036598">
    <property type="entry name" value="GOLD_dom_sf"/>
</dbReference>
<dbReference type="Gene3D" id="2.30.29.30">
    <property type="entry name" value="Pleckstrin-homology domain (PH domain)/Phosphotyrosine-binding domain (PTB)"/>
    <property type="match status" value="1"/>
</dbReference>
<keyword evidence="4" id="KW-0446">Lipid-binding</keyword>
<evidence type="ECO:0000256" key="4">
    <source>
        <dbReference type="ARBA" id="ARBA00023121"/>
    </source>
</evidence>
<evidence type="ECO:0000259" key="6">
    <source>
        <dbReference type="PROSITE" id="PS50003"/>
    </source>
</evidence>
<dbReference type="GO" id="GO:0006897">
    <property type="term" value="P:endocytosis"/>
    <property type="evidence" value="ECO:0007669"/>
    <property type="project" value="TreeGrafter"/>
</dbReference>
<keyword evidence="8" id="KW-1185">Reference proteome</keyword>
<dbReference type="PANTHER" id="PTHR10972:SF203">
    <property type="entry name" value="OXYSTEROL-BINDING PROTEIN HOMOLOG 3"/>
    <property type="match status" value="1"/>
</dbReference>
<comment type="similarity">
    <text evidence="1">Belongs to the OSBP family.</text>
</comment>
<evidence type="ECO:0000256" key="3">
    <source>
        <dbReference type="ARBA" id="ARBA00023055"/>
    </source>
</evidence>
<gene>
    <name evidence="7" type="ORF">FALBO_14675</name>
</gene>
<dbReference type="GO" id="GO:0035621">
    <property type="term" value="P:ER to Golgi ceramide transport"/>
    <property type="evidence" value="ECO:0007669"/>
    <property type="project" value="TreeGrafter"/>
</dbReference>
<dbReference type="CDD" id="cd13289">
    <property type="entry name" value="PH_Osh3p_yeast"/>
    <property type="match status" value="1"/>
</dbReference>
<reference evidence="7 8" key="1">
    <citation type="submission" date="2020-01" db="EMBL/GenBank/DDBJ databases">
        <title>Identification and distribution of gene clusters putatively required for synthesis of sphingolipid metabolism inhibitors in phylogenetically diverse species of the filamentous fungus Fusarium.</title>
        <authorList>
            <person name="Kim H.-S."/>
            <person name="Busman M."/>
            <person name="Brown D.W."/>
            <person name="Divon H."/>
            <person name="Uhlig S."/>
            <person name="Proctor R.H."/>
        </authorList>
    </citation>
    <scope>NUCLEOTIDE SEQUENCE [LARGE SCALE GENOMIC DNA]</scope>
    <source>
        <strain evidence="7 8">NRRL 20459</strain>
    </source>
</reference>
<feature type="region of interest" description="Disordered" evidence="5">
    <location>
        <begin position="466"/>
        <end position="499"/>
    </location>
</feature>
<dbReference type="FunFam" id="2.40.160.120:FF:000001">
    <property type="entry name" value="Oxysterol-binding protein"/>
    <property type="match status" value="1"/>
</dbReference>
<dbReference type="AlphaFoldDB" id="A0A8H4KYF5"/>
<dbReference type="Proteomes" id="UP000554235">
    <property type="component" value="Unassembled WGS sequence"/>
</dbReference>
<dbReference type="FunFam" id="2.30.29.30:FF:000369">
    <property type="entry name" value="Oxysterol binding protein"/>
    <property type="match status" value="1"/>
</dbReference>
<sequence length="1254" mass="137522">MEHGTRNSQTATYHGTGPCAKLDVLRAGPLRLCPSHFARQARDEPSALKRRSSLTAVLCPVDTRPEEDWACGFGGLSWWLYPSTHVSNVSNEARARFTPPGRPFPPVQPNSKHHDDEYYFPPGLQARLLASAPLKYGQARVQVGSHLFAQISVSRETCLHHHEPSFKQPPPPPPPPKTCPYPSQDRAGRHGTLAKDCDIVPRIHRLCKTELSDSSLKPSLQILPNAESRFPREDTTTTHSTIWRALSSSKFTARHVNGSPRSTNTALCAEQDYQLEFPANILQSYIVRWVKVDEGNTLSWSVQPHKKSINFGLVKHPGSGATTLVSSTVDNFDAAAEETRGTSETKTSRFSKKDTNAQDLLKNKGFISVKWIGKCEADKVSIGTFDVGHGQSGMYGLVFDNTFSKQTSKTATFVVLTYPTGAPPQTSSHLPNLQAPKAGASQTSLGRHSSPKLDGVASASFDSLHSHKAGGKATSVSGRSDGGSSSNYHVGTLHKRRRKKGQGYARRFFSLDYSTCTLSYYYNPKSSALRGAIPLSLAAIAADERRREISIDSGAEVWHLKAPNDKEFQEWAHALEKASRVARGLETLDIPARNEPKINTRHLQPINQSSPQEDREWQQVEALVSRVVGTRDALRRLTREVATQAKPANTPQYLSPGSASAVDDSDTYFTPAPERRSFWRRKSGTPTLSPATLGTPTASALAVPAPGGVTTTISASGPGHSRRQSKGLVREENSLQDHCQSLLTDLDSVVSEFTALINNSKRRRMPVPLSAGGASRKSMETVSTADEFFDAEDANSGVLKIDGSEDETPDSDGEADDEPSFRDNSSVSSIGENDTANLDDADHLFPPKPKSLMPLPIDHAVARRSTIPPAAAPAPSLIAFFRKNVGKDFSTISMPVTSNEPFSMCQKVAEQLEYAQLLNQAARQSSPTDRLMFVAAFAVSQFSSGRAKERAIRKPFTPLLGETFELVRGEKEVPGGFRLLVEKVQHRPLLLAMQADSSNWSFSQSPAPGQKFWGKSAEITTDGRVRIVLRLSNGSEELYSWNIATMFLRNVVMGEKYVEPVGTMHVVNDSTGHKAAVEFKSKGMWGGRTEDVSVEIFSPDGANTGSGLNGTWTSGLKTSGKGGGQEIWRVSSLVDNAAQTYGFTTFAASLNEVTEVEKGKLPPTDCRLRPDQRAYEQGKIDDAEDMKQTLEEAQRGRRRDLEDRGETYKPKWFVKVENAPEGEEVWKLKTGKDSYWEERAKGSWQGVEDIFKLS</sequence>
<feature type="compositionally biased region" description="Pro residues" evidence="5">
    <location>
        <begin position="167"/>
        <end position="179"/>
    </location>
</feature>
<dbReference type="PROSITE" id="PS50003">
    <property type="entry name" value="PH_DOMAIN"/>
    <property type="match status" value="1"/>
</dbReference>
<dbReference type="SUPFAM" id="SSF101576">
    <property type="entry name" value="Supernatant protein factor (SPF), C-terminal domain"/>
    <property type="match status" value="1"/>
</dbReference>